<dbReference type="PANTHER" id="PTHR43520">
    <property type="entry name" value="ATP7, ISOFORM B"/>
    <property type="match status" value="1"/>
</dbReference>
<feature type="transmembrane region" description="Helical" evidence="15">
    <location>
        <begin position="1130"/>
        <end position="1151"/>
    </location>
</feature>
<dbReference type="SFLD" id="SFLDS00003">
    <property type="entry name" value="Haloacid_Dehalogenase"/>
    <property type="match status" value="1"/>
</dbReference>
<dbReference type="Pfam" id="PF00702">
    <property type="entry name" value="Hydrolase"/>
    <property type="match status" value="1"/>
</dbReference>
<dbReference type="NCBIfam" id="TIGR00003">
    <property type="entry name" value="copper ion binding protein"/>
    <property type="match status" value="1"/>
</dbReference>
<dbReference type="InterPro" id="IPR023299">
    <property type="entry name" value="ATPase_P-typ_cyto_dom_N"/>
</dbReference>
<feature type="transmembrane region" description="Helical" evidence="15">
    <location>
        <begin position="439"/>
        <end position="464"/>
    </location>
</feature>
<dbReference type="Gene3D" id="3.30.70.100">
    <property type="match status" value="3"/>
</dbReference>
<keyword evidence="4 15" id="KW-0812">Transmembrane</keyword>
<accession>A0A0D2DLL4</accession>
<comment type="similarity">
    <text evidence="2 15">Belongs to the cation transport ATPase (P-type) (TC 3.A.3) family. Type IB subfamily.</text>
</comment>
<feature type="domain" description="HMA" evidence="16">
    <location>
        <begin position="23"/>
        <end position="89"/>
    </location>
</feature>
<dbReference type="GO" id="GO:0016887">
    <property type="term" value="F:ATP hydrolysis activity"/>
    <property type="evidence" value="ECO:0007669"/>
    <property type="project" value="InterPro"/>
</dbReference>
<reference evidence="17 18" key="1">
    <citation type="submission" date="2015-01" db="EMBL/GenBank/DDBJ databases">
        <title>The Genome Sequence of Exophiala oligosperma CBS72588.</title>
        <authorList>
            <consortium name="The Broad Institute Genomics Platform"/>
            <person name="Cuomo C."/>
            <person name="de Hoog S."/>
            <person name="Gorbushina A."/>
            <person name="Stielow B."/>
            <person name="Teixiera M."/>
            <person name="Abouelleil A."/>
            <person name="Chapman S.B."/>
            <person name="Priest M."/>
            <person name="Young S.K."/>
            <person name="Wortman J."/>
            <person name="Nusbaum C."/>
            <person name="Birren B."/>
        </authorList>
    </citation>
    <scope>NUCLEOTIDE SEQUENCE [LARGE SCALE GENOMIC DNA]</scope>
    <source>
        <strain evidence="17 18">CBS 72588</strain>
    </source>
</reference>
<evidence type="ECO:0000313" key="17">
    <source>
        <dbReference type="EMBL" id="KIW36589.1"/>
    </source>
</evidence>
<gene>
    <name evidence="17" type="ORF">PV06_11177</name>
</gene>
<dbReference type="HOGENOM" id="CLU_001771_0_2_1"/>
<dbReference type="SUPFAM" id="SSF81660">
    <property type="entry name" value="Metal cation-transporting ATPase, ATP-binding domain N"/>
    <property type="match status" value="1"/>
</dbReference>
<keyword evidence="11 15" id="KW-1133">Transmembrane helix</keyword>
<dbReference type="OrthoDB" id="432719at2759"/>
<evidence type="ECO:0000256" key="2">
    <source>
        <dbReference type="ARBA" id="ARBA00006024"/>
    </source>
</evidence>
<evidence type="ECO:0000259" key="16">
    <source>
        <dbReference type="PROSITE" id="PS50846"/>
    </source>
</evidence>
<name>A0A0D2DLL4_9EURO</name>
<keyword evidence="10" id="KW-1278">Translocase</keyword>
<evidence type="ECO:0000256" key="10">
    <source>
        <dbReference type="ARBA" id="ARBA00022967"/>
    </source>
</evidence>
<dbReference type="Pfam" id="PF00403">
    <property type="entry name" value="HMA"/>
    <property type="match status" value="3"/>
</dbReference>
<feature type="transmembrane region" description="Helical" evidence="15">
    <location>
        <begin position="570"/>
        <end position="588"/>
    </location>
</feature>
<dbReference type="PROSITE" id="PS50846">
    <property type="entry name" value="HMA_2"/>
    <property type="match status" value="3"/>
</dbReference>
<evidence type="ECO:0000256" key="3">
    <source>
        <dbReference type="ARBA" id="ARBA00022448"/>
    </source>
</evidence>
<proteinExistence type="inferred from homology"/>
<evidence type="ECO:0000256" key="6">
    <source>
        <dbReference type="ARBA" id="ARBA00022737"/>
    </source>
</evidence>
<dbReference type="SUPFAM" id="SSF81653">
    <property type="entry name" value="Calcium ATPase, transduction domain A"/>
    <property type="match status" value="1"/>
</dbReference>
<dbReference type="AlphaFoldDB" id="A0A0D2DLL4"/>
<dbReference type="PROSITE" id="PS01047">
    <property type="entry name" value="HMA_1"/>
    <property type="match status" value="2"/>
</dbReference>
<dbReference type="RefSeq" id="XP_016256805.1">
    <property type="nucleotide sequence ID" value="XM_016412805.1"/>
</dbReference>
<dbReference type="NCBIfam" id="TIGR01525">
    <property type="entry name" value="ATPase-IB_hvy"/>
    <property type="match status" value="1"/>
</dbReference>
<dbReference type="Pfam" id="PF00122">
    <property type="entry name" value="E1-E2_ATPase"/>
    <property type="match status" value="1"/>
</dbReference>
<dbReference type="InterPro" id="IPR006121">
    <property type="entry name" value="HMA_dom"/>
</dbReference>
<dbReference type="SUPFAM" id="SSF55008">
    <property type="entry name" value="HMA, heavy metal-associated domain"/>
    <property type="match status" value="3"/>
</dbReference>
<keyword evidence="6" id="KW-0677">Repeat</keyword>
<dbReference type="Gene3D" id="3.40.1110.10">
    <property type="entry name" value="Calcium-transporting ATPase, cytoplasmic domain N"/>
    <property type="match status" value="1"/>
</dbReference>
<dbReference type="VEuPathDB" id="FungiDB:PV06_11177"/>
<dbReference type="GO" id="GO:0055070">
    <property type="term" value="P:copper ion homeostasis"/>
    <property type="evidence" value="ECO:0007669"/>
    <property type="project" value="TreeGrafter"/>
</dbReference>
<dbReference type="CDD" id="cd00371">
    <property type="entry name" value="HMA"/>
    <property type="match status" value="3"/>
</dbReference>
<dbReference type="PROSITE" id="PS00154">
    <property type="entry name" value="ATPASE_E1_E2"/>
    <property type="match status" value="1"/>
</dbReference>
<dbReference type="InterPro" id="IPR027256">
    <property type="entry name" value="P-typ_ATPase_IB"/>
</dbReference>
<evidence type="ECO:0000256" key="9">
    <source>
        <dbReference type="ARBA" id="ARBA00022842"/>
    </source>
</evidence>
<dbReference type="FunFam" id="3.30.70.100:FF:000001">
    <property type="entry name" value="ATPase copper transporting beta"/>
    <property type="match status" value="2"/>
</dbReference>
<dbReference type="SFLD" id="SFLDF00027">
    <property type="entry name" value="p-type_atpase"/>
    <property type="match status" value="1"/>
</dbReference>
<keyword evidence="3" id="KW-0813">Transport</keyword>
<evidence type="ECO:0000256" key="14">
    <source>
        <dbReference type="ARBA" id="ARBA00023136"/>
    </source>
</evidence>
<keyword evidence="8 15" id="KW-0067">ATP-binding</keyword>
<protein>
    <recommendedName>
        <fullName evidence="16">HMA domain-containing protein</fullName>
    </recommendedName>
</protein>
<evidence type="ECO:0000313" key="18">
    <source>
        <dbReference type="Proteomes" id="UP000053342"/>
    </source>
</evidence>
<dbReference type="SUPFAM" id="SSF81665">
    <property type="entry name" value="Calcium ATPase, transmembrane domain M"/>
    <property type="match status" value="1"/>
</dbReference>
<feature type="transmembrane region" description="Helical" evidence="15">
    <location>
        <begin position="535"/>
        <end position="558"/>
    </location>
</feature>
<dbReference type="GO" id="GO:0043682">
    <property type="term" value="F:P-type divalent copper transporter activity"/>
    <property type="evidence" value="ECO:0007669"/>
    <property type="project" value="TreeGrafter"/>
</dbReference>
<organism evidence="17 18">
    <name type="scientific">Exophiala oligosperma</name>
    <dbReference type="NCBI Taxonomy" id="215243"/>
    <lineage>
        <taxon>Eukaryota</taxon>
        <taxon>Fungi</taxon>
        <taxon>Dikarya</taxon>
        <taxon>Ascomycota</taxon>
        <taxon>Pezizomycotina</taxon>
        <taxon>Eurotiomycetes</taxon>
        <taxon>Chaetothyriomycetidae</taxon>
        <taxon>Chaetothyriales</taxon>
        <taxon>Herpotrichiellaceae</taxon>
        <taxon>Exophiala</taxon>
    </lineage>
</organism>
<dbReference type="NCBIfam" id="TIGR01494">
    <property type="entry name" value="ATPase_P-type"/>
    <property type="match status" value="2"/>
</dbReference>
<dbReference type="InterPro" id="IPR044492">
    <property type="entry name" value="P_typ_ATPase_HD_dom"/>
</dbReference>
<dbReference type="CDD" id="cd02094">
    <property type="entry name" value="P-type_ATPase_Cu-like"/>
    <property type="match status" value="1"/>
</dbReference>
<keyword evidence="9" id="KW-0460">Magnesium</keyword>
<dbReference type="InterPro" id="IPR023214">
    <property type="entry name" value="HAD_sf"/>
</dbReference>
<dbReference type="PANTHER" id="PTHR43520:SF32">
    <property type="entry name" value="COPPER RESISTANCE P-TYPE ATPASE (EUROFUNG)"/>
    <property type="match status" value="1"/>
</dbReference>
<evidence type="ECO:0000256" key="5">
    <source>
        <dbReference type="ARBA" id="ARBA00022723"/>
    </source>
</evidence>
<dbReference type="EMBL" id="KN847352">
    <property type="protein sequence ID" value="KIW36589.1"/>
    <property type="molecule type" value="Genomic_DNA"/>
</dbReference>
<dbReference type="GO" id="GO:0005507">
    <property type="term" value="F:copper ion binding"/>
    <property type="evidence" value="ECO:0007669"/>
    <property type="project" value="InterPro"/>
</dbReference>
<keyword evidence="12" id="KW-0186">Copper</keyword>
<keyword evidence="13" id="KW-0406">Ion transport</keyword>
<feature type="domain" description="HMA" evidence="16">
    <location>
        <begin position="264"/>
        <end position="329"/>
    </location>
</feature>
<feature type="transmembrane region" description="Helical" evidence="15">
    <location>
        <begin position="484"/>
        <end position="503"/>
    </location>
</feature>
<dbReference type="InterPro" id="IPR059000">
    <property type="entry name" value="ATPase_P-type_domA"/>
</dbReference>
<dbReference type="SFLD" id="SFLDG00002">
    <property type="entry name" value="C1.7:_P-type_atpase_like"/>
    <property type="match status" value="1"/>
</dbReference>
<dbReference type="FunFam" id="2.70.150.10:FF:000068">
    <property type="entry name" value="Copper resistance-associated P-type ATPase"/>
    <property type="match status" value="1"/>
</dbReference>
<dbReference type="InterPro" id="IPR006122">
    <property type="entry name" value="HMA_Cu_ion-bd"/>
</dbReference>
<dbReference type="Proteomes" id="UP000053342">
    <property type="component" value="Unassembled WGS sequence"/>
</dbReference>
<evidence type="ECO:0000256" key="7">
    <source>
        <dbReference type="ARBA" id="ARBA00022741"/>
    </source>
</evidence>
<evidence type="ECO:0000256" key="8">
    <source>
        <dbReference type="ARBA" id="ARBA00022840"/>
    </source>
</evidence>
<feature type="transmembrane region" description="Helical" evidence="15">
    <location>
        <begin position="1163"/>
        <end position="1183"/>
    </location>
</feature>
<dbReference type="GeneID" id="27363251"/>
<dbReference type="STRING" id="215243.A0A0D2DLL4"/>
<dbReference type="InterPro" id="IPR018303">
    <property type="entry name" value="ATPase_P-typ_P_site"/>
</dbReference>
<dbReference type="SUPFAM" id="SSF56784">
    <property type="entry name" value="HAD-like"/>
    <property type="match status" value="1"/>
</dbReference>
<dbReference type="InterPro" id="IPR036163">
    <property type="entry name" value="HMA_dom_sf"/>
</dbReference>
<evidence type="ECO:0000256" key="13">
    <source>
        <dbReference type="ARBA" id="ARBA00023065"/>
    </source>
</evidence>
<keyword evidence="7 15" id="KW-0547">Nucleotide-binding</keyword>
<dbReference type="InterPro" id="IPR017969">
    <property type="entry name" value="Heavy-metal-associated_CS"/>
</dbReference>
<sequence length="1199" mass="129506">MLSPPAASAASNDIATMTSPTQLQTIFLIPNLHCPSCASHIEAALSELDPKPSSIQISIVSYTVTVQHHRTLSVATISEALADAGYEIYDIVYDPASGQSGQSDGLERGIEPLPFEQALSRWRSHINEVEATKRRRHLEVCRQCQDLMSKVRSSVDEKVLPVVVDRLSELPEQFDATFLVEGMTCSSCVGAITKALKEKEWVRSAHVSLITHSAEVVFQGDDSESRIKELIAMIEAVGYGASLDQLQSHKENKPATHNAPANPWHAIYTLEGMTCSSCVGNITRAVQALDFVKKVEVSLLSHTASVTFAGKDNVDIIAQAIENAGYGAALESLSSVDPSPEQDSVRTVSIRIDGLYCEQCPKRIQNAIEELDWVTLETAPSSSNPVLTLSYVPDAPRNTIRTVLSALTDVDPSFQASVYHPPTLEERSRKMMAREQRHILYRVILSVTVAIPALIIGIVYMNLVPHSDSGYMYLMTQLGGVSRAEWANFILATPVYFFSADLFHRRTIKELRALWRPGSKVPIARRFYRFGSMNMLISFGTSIAYFASIAELIIAATRKADTTKAGAPKSYFDSVVFLTMFLLFGRWIEAYMKAKAGDAVAALSKLKSTEALLVTTDSATGITTMTQTATDLIDAGDIVRIANGSSPPYDGIITEGESQFDESSLTGESMPVKKSIGDVVYSGTINKASPISIRVAGAAGKSMLDSIINVVREGQAKRAPVERIADLVTGYFVPIVVLIVIITWLTWLALGQAGVLPPDYRDTEVGGWPFWSLQFAIAVFVIACPCGLGLAAPTALFVGGGLAAKHGILVKGGGEAFQEASALDCIVFDKTGTLTEGGEPKVTNYETVVSSDGPVNEEETLGLLKRLEEDSTHPLAKAAVRFAVSRLITNCKAEVVEEVAGKGMKGILLVDSQPTRKIHALIGNESLMAENNVTVSVEHQELLDSWKMEGKSVILIAATEMPNGEKLPQTHVLCAIAATADPLRPESFKVVSALRKRGIEVWMLSGDNEKTARAVASKVGIETSNVIAGVLPDQKANKIQYLQKRGTEVTSRGIWGYFREHRTRATVAMVGDGINDSPALTVADVGIAIGSGSEVAISSAGFVLVSSNLSTLLILIDLSRAVFRRIKFNFFWAALYNMIALPVAAGVLYPINSGGSRIRLDPVWAALAMALSSISVVTSSLILRVGAPMIGFRVSKDYD</sequence>
<dbReference type="GO" id="GO:0016020">
    <property type="term" value="C:membrane"/>
    <property type="evidence" value="ECO:0007669"/>
    <property type="project" value="UniProtKB-SubCell"/>
</dbReference>
<keyword evidence="14 15" id="KW-0472">Membrane</keyword>
<dbReference type="Gene3D" id="3.40.50.1000">
    <property type="entry name" value="HAD superfamily/HAD-like"/>
    <property type="match status" value="1"/>
</dbReference>
<dbReference type="InterPro" id="IPR001757">
    <property type="entry name" value="P_typ_ATPase"/>
</dbReference>
<feature type="transmembrane region" description="Helical" evidence="15">
    <location>
        <begin position="770"/>
        <end position="798"/>
    </location>
</feature>
<keyword evidence="18" id="KW-1185">Reference proteome</keyword>
<evidence type="ECO:0000256" key="4">
    <source>
        <dbReference type="ARBA" id="ARBA00022692"/>
    </source>
</evidence>
<evidence type="ECO:0000256" key="11">
    <source>
        <dbReference type="ARBA" id="ARBA00022989"/>
    </source>
</evidence>
<evidence type="ECO:0000256" key="12">
    <source>
        <dbReference type="ARBA" id="ARBA00023008"/>
    </source>
</evidence>
<evidence type="ECO:0000256" key="1">
    <source>
        <dbReference type="ARBA" id="ARBA00004127"/>
    </source>
</evidence>
<dbReference type="InterPro" id="IPR036412">
    <property type="entry name" value="HAD-like_sf"/>
</dbReference>
<feature type="domain" description="HMA" evidence="16">
    <location>
        <begin position="174"/>
        <end position="242"/>
    </location>
</feature>
<dbReference type="InterPro" id="IPR023298">
    <property type="entry name" value="ATPase_P-typ_TM_dom_sf"/>
</dbReference>
<feature type="transmembrane region" description="Helical" evidence="15">
    <location>
        <begin position="727"/>
        <end position="750"/>
    </location>
</feature>
<dbReference type="InterPro" id="IPR008250">
    <property type="entry name" value="ATPase_P-typ_transduc_dom_A_sf"/>
</dbReference>
<evidence type="ECO:0000256" key="15">
    <source>
        <dbReference type="RuleBase" id="RU362081"/>
    </source>
</evidence>
<dbReference type="GO" id="GO:0005524">
    <property type="term" value="F:ATP binding"/>
    <property type="evidence" value="ECO:0007669"/>
    <property type="project" value="UniProtKB-UniRule"/>
</dbReference>
<comment type="subcellular location">
    <subcellularLocation>
        <location evidence="1">Endomembrane system</location>
        <topology evidence="1">Multi-pass membrane protein</topology>
    </subcellularLocation>
    <subcellularLocation>
        <location evidence="15">Membrane</location>
    </subcellularLocation>
</comment>
<keyword evidence="5 15" id="KW-0479">Metal-binding</keyword>
<dbReference type="PRINTS" id="PR00119">
    <property type="entry name" value="CATATPASE"/>
</dbReference>
<dbReference type="Gene3D" id="2.70.150.10">
    <property type="entry name" value="Calcium-transporting ATPase, cytoplasmic transduction domain A"/>
    <property type="match status" value="1"/>
</dbReference>